<dbReference type="eggNOG" id="ENOG5033037">
    <property type="taxonomic scope" value="Bacteria"/>
</dbReference>
<dbReference type="RefSeq" id="WP_003834173.1">
    <property type="nucleotide sequence ID" value="NZ_JDTP01000007.1"/>
</dbReference>
<dbReference type="InterPro" id="IPR013382">
    <property type="entry name" value="CRISPR-assoc_prot_Cse2"/>
</dbReference>
<proteinExistence type="predicted"/>
<dbReference type="AlphaFoldDB" id="B6XT62"/>
<sequence length="217" mass="24371">MTMASLSRYDKAKAVGKYAASLVYDVQREYVSGSGSSARGRARLSRLHRDLDGVSPSWMLIGDELFSNWPAELDAPADNSPEFERQSNAIRAALGLYAVHQRSKKQGVAQKFQSNPSLRMTFGRACRRIEPDTDNAKGILRRLRVAENAPDFNGIVRSIRALIMLMRNTDIQVDYGSLASDLYLLQFSDSRGPVFQRWGRDYYAKLPSTQNGQKTDK</sequence>
<gene>
    <name evidence="1" type="primary">casB</name>
    <name evidence="1" type="ORF">BIFCAT_00371</name>
</gene>
<organism evidence="1 2">
    <name type="scientific">Bifidobacterium catenulatum DSM 16992 = JCM 1194 = LMG 11043</name>
    <dbReference type="NCBI Taxonomy" id="566552"/>
    <lineage>
        <taxon>Bacteria</taxon>
        <taxon>Bacillati</taxon>
        <taxon>Actinomycetota</taxon>
        <taxon>Actinomycetes</taxon>
        <taxon>Bifidobacteriales</taxon>
        <taxon>Bifidobacteriaceae</taxon>
        <taxon>Bifidobacterium</taxon>
    </lineage>
</organism>
<comment type="caution">
    <text evidence="1">The sequence shown here is derived from an EMBL/GenBank/DDBJ whole genome shotgun (WGS) entry which is preliminary data.</text>
</comment>
<protein>
    <submittedName>
        <fullName evidence="1">CRISPR system CASCADE complex protein CasB</fullName>
    </submittedName>
</protein>
<dbReference type="InterPro" id="IPR038287">
    <property type="entry name" value="Cse2_sf"/>
</dbReference>
<evidence type="ECO:0000313" key="2">
    <source>
        <dbReference type="Proteomes" id="UP000003882"/>
    </source>
</evidence>
<accession>B6XT62</accession>
<reference evidence="1 2" key="2">
    <citation type="submission" date="2008-10" db="EMBL/GenBank/DDBJ databases">
        <authorList>
            <person name="Fulton L."/>
            <person name="Clifton S."/>
            <person name="Fulton B."/>
            <person name="Xu J."/>
            <person name="Minx P."/>
            <person name="Pepin K.H."/>
            <person name="Johnson M."/>
            <person name="Bhonagiri V."/>
            <person name="Nash W.E."/>
            <person name="Mardis E.R."/>
            <person name="Wilson R.K."/>
        </authorList>
    </citation>
    <scope>NUCLEOTIDE SEQUENCE [LARGE SCALE GENOMIC DNA]</scope>
    <source>
        <strain evidence="1 2">DSM 16992</strain>
    </source>
</reference>
<dbReference type="NCBIfam" id="TIGR02548">
    <property type="entry name" value="casB_cse2"/>
    <property type="match status" value="1"/>
</dbReference>
<dbReference type="Pfam" id="PF09485">
    <property type="entry name" value="CRISPR_Cse2"/>
    <property type="match status" value="1"/>
</dbReference>
<dbReference type="EMBL" id="ABXY01000009">
    <property type="protein sequence ID" value="EEB22225.1"/>
    <property type="molecule type" value="Genomic_DNA"/>
</dbReference>
<dbReference type="Proteomes" id="UP000003882">
    <property type="component" value="Unassembled WGS sequence"/>
</dbReference>
<evidence type="ECO:0000313" key="1">
    <source>
        <dbReference type="EMBL" id="EEB22225.1"/>
    </source>
</evidence>
<name>B6XT62_9BIFI</name>
<dbReference type="CDD" id="cd09731">
    <property type="entry name" value="Cse2_I-E"/>
    <property type="match status" value="1"/>
</dbReference>
<dbReference type="Gene3D" id="1.10.520.40">
    <property type="entry name" value="CRISPR-associated protein Cse2"/>
    <property type="match status" value="1"/>
</dbReference>
<reference evidence="1 2" key="1">
    <citation type="submission" date="2008-10" db="EMBL/GenBank/DDBJ databases">
        <title>Draft genome sequence of Bifidobacterium catenulatum (DSM 16992).</title>
        <authorList>
            <person name="Sudarsanam P."/>
            <person name="Ley R."/>
            <person name="Guruge J."/>
            <person name="Turnbaugh P.J."/>
            <person name="Mahowald M."/>
            <person name="Liep D."/>
            <person name="Gordon J."/>
        </authorList>
    </citation>
    <scope>NUCLEOTIDE SEQUENCE [LARGE SCALE GENOMIC DNA]</scope>
    <source>
        <strain evidence="1 2">DSM 16992</strain>
    </source>
</reference>